<dbReference type="AlphaFoldDB" id="D9SE92"/>
<keyword evidence="2" id="KW-1185">Reference proteome</keyword>
<organism evidence="1 2">
    <name type="scientific">Gallionella capsiferriformans (strain ES-2)</name>
    <name type="common">Gallionella ferruginea capsiferriformans (strain ES-2)</name>
    <dbReference type="NCBI Taxonomy" id="395494"/>
    <lineage>
        <taxon>Bacteria</taxon>
        <taxon>Pseudomonadati</taxon>
        <taxon>Pseudomonadota</taxon>
        <taxon>Betaproteobacteria</taxon>
        <taxon>Nitrosomonadales</taxon>
        <taxon>Gallionellaceae</taxon>
        <taxon>Gallionella</taxon>
    </lineage>
</organism>
<dbReference type="HOGENOM" id="CLU_027402_33_0_4"/>
<dbReference type="InterPro" id="IPR009057">
    <property type="entry name" value="Homeodomain-like_sf"/>
</dbReference>
<evidence type="ECO:0000313" key="2">
    <source>
        <dbReference type="Proteomes" id="UP000001235"/>
    </source>
</evidence>
<evidence type="ECO:0000313" key="1">
    <source>
        <dbReference type="EMBL" id="ADL54868.1"/>
    </source>
</evidence>
<dbReference type="OrthoDB" id="5365969at2"/>
<sequence length="106" mass="12099">MMKIPKQEYTTEFRELAVKRHKEVGSISGVAKELGLVEQTLRNWVKAAEAGKLNGPGTKPITPEQMELSRLRAENIRLKRECEILKSDGVLRERNSVKSREHLYPA</sequence>
<dbReference type="Proteomes" id="UP000001235">
    <property type="component" value="Chromosome"/>
</dbReference>
<name>D9SE92_GALCS</name>
<accession>D9SE92</accession>
<dbReference type="KEGG" id="gca:Galf_0832"/>
<dbReference type="SUPFAM" id="SSF46689">
    <property type="entry name" value="Homeodomain-like"/>
    <property type="match status" value="1"/>
</dbReference>
<dbReference type="GO" id="GO:0006313">
    <property type="term" value="P:DNA transposition"/>
    <property type="evidence" value="ECO:0007669"/>
    <property type="project" value="InterPro"/>
</dbReference>
<dbReference type="Gene3D" id="1.10.10.60">
    <property type="entry name" value="Homeodomain-like"/>
    <property type="match status" value="1"/>
</dbReference>
<dbReference type="EMBL" id="CP002159">
    <property type="protein sequence ID" value="ADL54868.1"/>
    <property type="molecule type" value="Genomic_DNA"/>
</dbReference>
<dbReference type="eggNOG" id="COG2963">
    <property type="taxonomic scope" value="Bacteria"/>
</dbReference>
<gene>
    <name evidence="1" type="ordered locus">Galf_0832</name>
</gene>
<dbReference type="GO" id="GO:0004803">
    <property type="term" value="F:transposase activity"/>
    <property type="evidence" value="ECO:0007669"/>
    <property type="project" value="InterPro"/>
</dbReference>
<dbReference type="Pfam" id="PF01527">
    <property type="entry name" value="HTH_Tnp_1"/>
    <property type="match status" value="1"/>
</dbReference>
<proteinExistence type="predicted"/>
<dbReference type="GO" id="GO:0003677">
    <property type="term" value="F:DNA binding"/>
    <property type="evidence" value="ECO:0007669"/>
    <property type="project" value="InterPro"/>
</dbReference>
<reference evidence="1 2" key="1">
    <citation type="submission" date="2010-08" db="EMBL/GenBank/DDBJ databases">
        <title>Complete sequence of Gallionella capsiferriformans ES-2.</title>
        <authorList>
            <consortium name="US DOE Joint Genome Institute"/>
            <person name="Lucas S."/>
            <person name="Copeland A."/>
            <person name="Lapidus A."/>
            <person name="Cheng J.-F."/>
            <person name="Bruce D."/>
            <person name="Goodwin L."/>
            <person name="Pitluck S."/>
            <person name="Chertkov O."/>
            <person name="Davenport K.W."/>
            <person name="Detter J.C."/>
            <person name="Han C."/>
            <person name="Tapia R."/>
            <person name="Land M."/>
            <person name="Hauser L."/>
            <person name="Chang Y.-J."/>
            <person name="Jeffries C."/>
            <person name="Kyrpides N."/>
            <person name="Ivanova N."/>
            <person name="Mikhailova N."/>
            <person name="Shelobolina E.S."/>
            <person name="Picardal F."/>
            <person name="Roden E."/>
            <person name="Emerson D."/>
            <person name="Woyke T."/>
        </authorList>
    </citation>
    <scope>NUCLEOTIDE SEQUENCE [LARGE SCALE GENOMIC DNA]</scope>
    <source>
        <strain evidence="1 2">ES-2</strain>
    </source>
</reference>
<dbReference type="InterPro" id="IPR002514">
    <property type="entry name" value="Transposase_8"/>
</dbReference>
<protein>
    <submittedName>
        <fullName evidence="1">Transposase IS3/IS911 family protein</fullName>
    </submittedName>
</protein>